<dbReference type="CDD" id="cd00338">
    <property type="entry name" value="Ser_Recombinase"/>
    <property type="match status" value="1"/>
</dbReference>
<evidence type="ECO:0000256" key="6">
    <source>
        <dbReference type="SAM" id="Coils"/>
    </source>
</evidence>
<dbReference type="GO" id="GO:0003677">
    <property type="term" value="F:DNA binding"/>
    <property type="evidence" value="ECO:0007669"/>
    <property type="project" value="UniProtKB-KW"/>
</dbReference>
<proteinExistence type="predicted"/>
<dbReference type="GO" id="GO:0000150">
    <property type="term" value="F:DNA strand exchange activity"/>
    <property type="evidence" value="ECO:0007669"/>
    <property type="project" value="InterPro"/>
</dbReference>
<evidence type="ECO:0000256" key="2">
    <source>
        <dbReference type="ARBA" id="ARBA00023125"/>
    </source>
</evidence>
<dbReference type="AlphaFoldDB" id="A0A072NRY5"/>
<protein>
    <submittedName>
        <fullName evidence="9">Site-specific recombinase, DNA invertase Pin</fullName>
    </submittedName>
</protein>
<keyword evidence="2" id="KW-0238">DNA-binding</keyword>
<dbReference type="PANTHER" id="PTHR30461">
    <property type="entry name" value="DNA-INVERTASE FROM LAMBDOID PROPHAGE"/>
    <property type="match status" value="1"/>
</dbReference>
<dbReference type="InterPro" id="IPR025827">
    <property type="entry name" value="Zn_ribbon_recom_dom"/>
</dbReference>
<dbReference type="SMART" id="SM00857">
    <property type="entry name" value="Resolvase"/>
    <property type="match status" value="1"/>
</dbReference>
<dbReference type="PROSITE" id="PS51736">
    <property type="entry name" value="RECOMBINASES_3"/>
    <property type="match status" value="1"/>
</dbReference>
<dbReference type="SUPFAM" id="SSF53041">
    <property type="entry name" value="Resolvase-like"/>
    <property type="match status" value="1"/>
</dbReference>
<dbReference type="PANTHER" id="PTHR30461:SF23">
    <property type="entry name" value="DNA RECOMBINASE-RELATED"/>
    <property type="match status" value="1"/>
</dbReference>
<name>A0A072NRY5_SCHAZ</name>
<dbReference type="PROSITE" id="PS51737">
    <property type="entry name" value="RECOMBINASE_DNA_BIND"/>
    <property type="match status" value="1"/>
</dbReference>
<reference evidence="9 10" key="1">
    <citation type="submission" date="2014-04" db="EMBL/GenBank/DDBJ databases">
        <title>Draft genome sequence of Bacillus azotoformans MEV2011, a (co-) denitrifying strain unable to grow in the presence of oxygen.</title>
        <authorList>
            <person name="Nielsen M."/>
            <person name="Schreiber L."/>
            <person name="Finster K."/>
            <person name="Schramm A."/>
        </authorList>
    </citation>
    <scope>NUCLEOTIDE SEQUENCE [LARGE SCALE GENOMIC DNA]</scope>
    <source>
        <strain evidence="9 10">MEV2011</strain>
    </source>
</reference>
<keyword evidence="1" id="KW-0229">DNA integration</keyword>
<dbReference type="Pfam" id="PF00239">
    <property type="entry name" value="Resolvase"/>
    <property type="match status" value="1"/>
</dbReference>
<feature type="domain" description="Recombinase" evidence="8">
    <location>
        <begin position="158"/>
        <end position="268"/>
    </location>
</feature>
<organism evidence="9 10">
    <name type="scientific">Schinkia azotoformans MEV2011</name>
    <dbReference type="NCBI Taxonomy" id="1348973"/>
    <lineage>
        <taxon>Bacteria</taxon>
        <taxon>Bacillati</taxon>
        <taxon>Bacillota</taxon>
        <taxon>Bacilli</taxon>
        <taxon>Bacillales</taxon>
        <taxon>Bacillaceae</taxon>
        <taxon>Calidifontibacillus/Schinkia group</taxon>
        <taxon>Schinkia</taxon>
    </lineage>
</organism>
<evidence type="ECO:0000313" key="9">
    <source>
        <dbReference type="EMBL" id="KEF40474.1"/>
    </source>
</evidence>
<dbReference type="EMBL" id="JJRY01000001">
    <property type="protein sequence ID" value="KEF40474.1"/>
    <property type="molecule type" value="Genomic_DNA"/>
</dbReference>
<dbReference type="RefSeq" id="WP_051678026.1">
    <property type="nucleotide sequence ID" value="NZ_JJRY01000001.1"/>
</dbReference>
<dbReference type="Pfam" id="PF07508">
    <property type="entry name" value="Recombinase"/>
    <property type="match status" value="1"/>
</dbReference>
<dbReference type="Pfam" id="PF13408">
    <property type="entry name" value="Zn_ribbon_recom"/>
    <property type="match status" value="1"/>
</dbReference>
<dbReference type="PATRIC" id="fig|1348973.3.peg.485"/>
<feature type="active site" description="O-(5'-phospho-DNA)-serine intermediate" evidence="4 5">
    <location>
        <position position="10"/>
    </location>
</feature>
<dbReference type="Proteomes" id="UP000027936">
    <property type="component" value="Unassembled WGS sequence"/>
</dbReference>
<keyword evidence="3" id="KW-0233">DNA recombination</keyword>
<dbReference type="GO" id="GO:0015074">
    <property type="term" value="P:DNA integration"/>
    <property type="evidence" value="ECO:0007669"/>
    <property type="project" value="UniProtKB-KW"/>
</dbReference>
<dbReference type="PROSITE" id="PS00397">
    <property type="entry name" value="RECOMBINASES_1"/>
    <property type="match status" value="1"/>
</dbReference>
<dbReference type="InterPro" id="IPR036162">
    <property type="entry name" value="Resolvase-like_N_sf"/>
</dbReference>
<sequence>MKVAIYIRVSTDEQAKEGYSIPAQREKLAAYCKAQGWNEFEFYPDEGISGKDMNRKYLQLMLKDIEAGKINRVLVYKLDRLSRSQRDTLTLIEDYFLKNKVEFVSLTENLDTSTPFGRAMIGILSAFAQLEREQIGERVSFAQEKKVRSGKWKGGMPPYGYKLVDKELVIDDEEARTVRLIFKLSRRFGFLTIAKRLKGKTRKGGDWHVDTVRDIANNPVYAGYLTYNKDDYKKPPREKKLFEGVHERIISREEFWELQDILDKRRTFGGKRETSNYYFSSILKCGRCGHSMSGHKAGTNNKDKCYRCSGKKAGKKCTSHLIKEENLVKTVLLNLDDLLKNIQGPAENNDISSEIVRELESELKNVQKLMNKQKMMYENDIISIEELIKKTDTLREQEKQLQAEFKKYTIPIENAEEIKFLAENISSLWGYADDYERKEMMSTLFKQLVIDTSGDYKRGTGDHREILILSAK</sequence>
<comment type="caution">
    <text evidence="9">The sequence shown here is derived from an EMBL/GenBank/DDBJ whole genome shotgun (WGS) entry which is preliminary data.</text>
</comment>
<gene>
    <name evidence="9" type="ORF">M670_00500</name>
</gene>
<feature type="coiled-coil region" evidence="6">
    <location>
        <begin position="356"/>
        <end position="404"/>
    </location>
</feature>
<evidence type="ECO:0000256" key="5">
    <source>
        <dbReference type="PROSITE-ProRule" id="PRU10137"/>
    </source>
</evidence>
<dbReference type="InterPro" id="IPR038109">
    <property type="entry name" value="DNA_bind_recomb_sf"/>
</dbReference>
<evidence type="ECO:0000313" key="10">
    <source>
        <dbReference type="Proteomes" id="UP000027936"/>
    </source>
</evidence>
<evidence type="ECO:0000256" key="1">
    <source>
        <dbReference type="ARBA" id="ARBA00022908"/>
    </source>
</evidence>
<accession>A0A072NRY5</accession>
<dbReference type="InterPro" id="IPR006119">
    <property type="entry name" value="Resolv_N"/>
</dbReference>
<feature type="domain" description="Resolvase/invertase-type recombinase catalytic" evidence="7">
    <location>
        <begin position="2"/>
        <end position="150"/>
    </location>
</feature>
<dbReference type="InterPro" id="IPR006118">
    <property type="entry name" value="Recombinase_CS"/>
</dbReference>
<evidence type="ECO:0000256" key="4">
    <source>
        <dbReference type="PIRSR" id="PIRSR606118-50"/>
    </source>
</evidence>
<evidence type="ECO:0000259" key="7">
    <source>
        <dbReference type="PROSITE" id="PS51736"/>
    </source>
</evidence>
<dbReference type="InterPro" id="IPR050639">
    <property type="entry name" value="SSR_resolvase"/>
</dbReference>
<dbReference type="InterPro" id="IPR011109">
    <property type="entry name" value="DNA_bind_recombinase_dom"/>
</dbReference>
<dbReference type="Gene3D" id="3.90.1750.20">
    <property type="entry name" value="Putative Large Serine Recombinase, Chain B, Domain 2"/>
    <property type="match status" value="1"/>
</dbReference>
<evidence type="ECO:0000256" key="3">
    <source>
        <dbReference type="ARBA" id="ARBA00023172"/>
    </source>
</evidence>
<keyword evidence="6" id="KW-0175">Coiled coil</keyword>
<dbReference type="Gene3D" id="3.40.50.1390">
    <property type="entry name" value="Resolvase, N-terminal catalytic domain"/>
    <property type="match status" value="1"/>
</dbReference>
<evidence type="ECO:0000259" key="8">
    <source>
        <dbReference type="PROSITE" id="PS51737"/>
    </source>
</evidence>
<dbReference type="OrthoDB" id="9811097at2"/>